<keyword evidence="5 7" id="KW-1133">Transmembrane helix</keyword>
<keyword evidence="6 7" id="KW-0472">Membrane</keyword>
<evidence type="ECO:0000256" key="5">
    <source>
        <dbReference type="ARBA" id="ARBA00022989"/>
    </source>
</evidence>
<evidence type="ECO:0000313" key="9">
    <source>
        <dbReference type="EMBL" id="OLU44584.1"/>
    </source>
</evidence>
<accession>A0A1Q9YJG7</accession>
<feature type="transmembrane region" description="Helical" evidence="7">
    <location>
        <begin position="333"/>
        <end position="356"/>
    </location>
</feature>
<dbReference type="AlphaFoldDB" id="A0A1Q9YJG7"/>
<gene>
    <name evidence="9" type="ORF">BO223_07845</name>
</gene>
<dbReference type="Pfam" id="PF01757">
    <property type="entry name" value="Acyl_transf_3"/>
    <property type="match status" value="1"/>
</dbReference>
<evidence type="ECO:0000256" key="2">
    <source>
        <dbReference type="ARBA" id="ARBA00007400"/>
    </source>
</evidence>
<dbReference type="GO" id="GO:0005886">
    <property type="term" value="C:plasma membrane"/>
    <property type="evidence" value="ECO:0007669"/>
    <property type="project" value="UniProtKB-SubCell"/>
</dbReference>
<dbReference type="PANTHER" id="PTHR40074">
    <property type="entry name" value="O-ACETYLTRANSFERASE WECH"/>
    <property type="match status" value="1"/>
</dbReference>
<name>A0A1Q9YJG7_9FIRM</name>
<evidence type="ECO:0000256" key="7">
    <source>
        <dbReference type="SAM" id="Phobius"/>
    </source>
</evidence>
<dbReference type="RefSeq" id="WP_075885609.1">
    <property type="nucleotide sequence ID" value="NZ_MPJZ01000063.1"/>
</dbReference>
<evidence type="ECO:0000313" key="10">
    <source>
        <dbReference type="Proteomes" id="UP000186758"/>
    </source>
</evidence>
<feature type="domain" description="Acyltransferase 3" evidence="8">
    <location>
        <begin position="5"/>
        <end position="351"/>
    </location>
</feature>
<evidence type="ECO:0000256" key="3">
    <source>
        <dbReference type="ARBA" id="ARBA00022475"/>
    </source>
</evidence>
<reference evidence="9 10" key="1">
    <citation type="submission" date="2016-11" db="EMBL/GenBank/DDBJ databases">
        <title>Description of two novel members of the family Erysipelotrichaceae: Ileibacterium lipovorans gen. nov., sp. nov. and Dubosiella newyorkensis, gen. nov., sp. nov.</title>
        <authorList>
            <person name="Cox L.M."/>
            <person name="Sohn J."/>
            <person name="Tyrrell K.L."/>
            <person name="Citron D.M."/>
            <person name="Lawson P.A."/>
            <person name="Patel N.B."/>
            <person name="Iizumi T."/>
            <person name="Perez-Perez G.I."/>
            <person name="Goldstein E.J."/>
            <person name="Blaser M.J."/>
        </authorList>
    </citation>
    <scope>NUCLEOTIDE SEQUENCE [LARGE SCALE GENOMIC DNA]</scope>
    <source>
        <strain evidence="9 10">NYU-BL-K8</strain>
    </source>
</reference>
<evidence type="ECO:0000256" key="4">
    <source>
        <dbReference type="ARBA" id="ARBA00022692"/>
    </source>
</evidence>
<feature type="transmembrane region" description="Helical" evidence="7">
    <location>
        <begin position="243"/>
        <end position="261"/>
    </location>
</feature>
<evidence type="ECO:0000256" key="6">
    <source>
        <dbReference type="ARBA" id="ARBA00023136"/>
    </source>
</evidence>
<feature type="transmembrane region" description="Helical" evidence="7">
    <location>
        <begin position="267"/>
        <end position="287"/>
    </location>
</feature>
<comment type="caution">
    <text evidence="9">The sequence shown here is derived from an EMBL/GenBank/DDBJ whole genome shotgun (WGS) entry which is preliminary data.</text>
</comment>
<feature type="transmembrane region" description="Helical" evidence="7">
    <location>
        <begin position="204"/>
        <end position="223"/>
    </location>
</feature>
<evidence type="ECO:0000256" key="1">
    <source>
        <dbReference type="ARBA" id="ARBA00004651"/>
    </source>
</evidence>
<sequence>MERDYRLDIIRSCAIILVVLNHTVELIYPIHEWTADGIPVLVQDFSFKSQLFALTVFSVGRVGVPLFLMLTGYLLLTRDYSDDADVIKFYRTHLVPLLITWEIWILIYQIFIAIYNQVPFDLLLYVERASFLSHAGLMHTWYIPVLLGLYVFLPYISRLLHSMNGRTVVFWICLVYFAYFLIPSVNLVQQWISVDQKYLVTSQLGFAFSGGEYGFYLICGYLIHRYQRLLSQKTSKKAEWNLILVFFIALFITSLCSIWSFEVGEPYRVWYSFLTLPILAVTLFLILDRWRVSMNIKWIVYRVSKYSFGIYLVHVLILLMYRDWWQEMAIRFSYPLITVATAIITMLASIGVVFLLSKIKTVNKWLFLNK</sequence>
<dbReference type="GO" id="GO:0009246">
    <property type="term" value="P:enterobacterial common antigen biosynthetic process"/>
    <property type="evidence" value="ECO:0007669"/>
    <property type="project" value="TreeGrafter"/>
</dbReference>
<comment type="subcellular location">
    <subcellularLocation>
        <location evidence="1">Cell membrane</location>
        <topology evidence="1">Multi-pass membrane protein</topology>
    </subcellularLocation>
</comment>
<dbReference type="Proteomes" id="UP000186758">
    <property type="component" value="Unassembled WGS sequence"/>
</dbReference>
<keyword evidence="4 7" id="KW-0812">Transmembrane</keyword>
<evidence type="ECO:0000259" key="8">
    <source>
        <dbReference type="Pfam" id="PF01757"/>
    </source>
</evidence>
<dbReference type="InterPro" id="IPR002656">
    <property type="entry name" value="Acyl_transf_3_dom"/>
</dbReference>
<keyword evidence="3" id="KW-1003">Cell membrane</keyword>
<proteinExistence type="inferred from homology"/>
<dbReference type="PANTHER" id="PTHR40074:SF2">
    <property type="entry name" value="O-ACETYLTRANSFERASE WECH"/>
    <property type="match status" value="1"/>
</dbReference>
<feature type="transmembrane region" description="Helical" evidence="7">
    <location>
        <begin position="168"/>
        <end position="192"/>
    </location>
</feature>
<feature type="transmembrane region" description="Helical" evidence="7">
    <location>
        <begin position="299"/>
        <end position="321"/>
    </location>
</feature>
<comment type="similarity">
    <text evidence="2">Belongs to the acyltransferase 3 family.</text>
</comment>
<dbReference type="EMBL" id="MPJZ01000063">
    <property type="protein sequence ID" value="OLU44584.1"/>
    <property type="molecule type" value="Genomic_DNA"/>
</dbReference>
<feature type="transmembrane region" description="Helical" evidence="7">
    <location>
        <begin position="138"/>
        <end position="156"/>
    </location>
</feature>
<organism evidence="9 10">
    <name type="scientific">Faecalibaculum rodentium</name>
    <dbReference type="NCBI Taxonomy" id="1702221"/>
    <lineage>
        <taxon>Bacteria</taxon>
        <taxon>Bacillati</taxon>
        <taxon>Bacillota</taxon>
        <taxon>Erysipelotrichia</taxon>
        <taxon>Erysipelotrichales</taxon>
        <taxon>Erysipelotrichaceae</taxon>
        <taxon>Faecalibaculum</taxon>
    </lineage>
</organism>
<dbReference type="GO" id="GO:0016413">
    <property type="term" value="F:O-acetyltransferase activity"/>
    <property type="evidence" value="ECO:0007669"/>
    <property type="project" value="TreeGrafter"/>
</dbReference>
<feature type="transmembrane region" description="Helical" evidence="7">
    <location>
        <begin position="97"/>
        <end position="118"/>
    </location>
</feature>
<protein>
    <recommendedName>
        <fullName evidence="8">Acyltransferase 3 domain-containing protein</fullName>
    </recommendedName>
</protein>
<feature type="transmembrane region" description="Helical" evidence="7">
    <location>
        <begin position="12"/>
        <end position="31"/>
    </location>
</feature>
<feature type="transmembrane region" description="Helical" evidence="7">
    <location>
        <begin position="51"/>
        <end position="76"/>
    </location>
</feature>